<dbReference type="InterPro" id="IPR054799">
    <property type="entry name" value="NboR"/>
</dbReference>
<dbReference type="EMBL" id="BRVS01000004">
    <property type="protein sequence ID" value="GLB66514.1"/>
    <property type="molecule type" value="Genomic_DNA"/>
</dbReference>
<reference evidence="3 4" key="1">
    <citation type="journal article" date="2023" name="Int. J. Syst. Evol. Microbiol.">
        <title>Arthrobacter mangrovi sp. nov., an actinobacterium isolated from the rhizosphere of a mangrove.</title>
        <authorList>
            <person name="Hamada M."/>
            <person name="Saitou S."/>
            <person name="Enomoto N."/>
            <person name="Nanri K."/>
            <person name="Hidaka K."/>
            <person name="Miura T."/>
            <person name="Tamura T."/>
        </authorList>
    </citation>
    <scope>NUCLEOTIDE SEQUENCE [LARGE SCALE GENOMIC DNA]</scope>
    <source>
        <strain evidence="3 4">NBRC 112813</strain>
    </source>
</reference>
<organism evidence="3 4">
    <name type="scientific">Arthrobacter mangrovi</name>
    <dbReference type="NCBI Taxonomy" id="2966350"/>
    <lineage>
        <taxon>Bacteria</taxon>
        <taxon>Bacillati</taxon>
        <taxon>Actinomycetota</taxon>
        <taxon>Actinomycetes</taxon>
        <taxon>Micrococcales</taxon>
        <taxon>Micrococcaceae</taxon>
        <taxon>Arthrobacter</taxon>
    </lineage>
</organism>
<comment type="caution">
    <text evidence="3">The sequence shown here is derived from an EMBL/GenBank/DDBJ whole genome shotgun (WGS) entry which is preliminary data.</text>
</comment>
<proteinExistence type="predicted"/>
<evidence type="ECO:0000313" key="4">
    <source>
        <dbReference type="Proteomes" id="UP001209654"/>
    </source>
</evidence>
<dbReference type="InterPro" id="IPR029044">
    <property type="entry name" value="Nucleotide-diphossugar_trans"/>
</dbReference>
<dbReference type="Gene3D" id="3.90.550.10">
    <property type="entry name" value="Spore Coat Polysaccharide Biosynthesis Protein SpsA, Chain A"/>
    <property type="match status" value="1"/>
</dbReference>
<dbReference type="Proteomes" id="UP001209654">
    <property type="component" value="Unassembled WGS sequence"/>
</dbReference>
<protein>
    <submittedName>
        <fullName evidence="3">4-diphosphocytidyl-2C-methyl-D-erythritol synthase</fullName>
    </submittedName>
</protein>
<dbReference type="PANTHER" id="PTHR43777">
    <property type="entry name" value="MOLYBDENUM COFACTOR CYTIDYLYLTRANSFERASE"/>
    <property type="match status" value="1"/>
</dbReference>
<dbReference type="RefSeq" id="WP_264794666.1">
    <property type="nucleotide sequence ID" value="NZ_BRVS01000004.1"/>
</dbReference>
<gene>
    <name evidence="3" type="ORF">AHIS1636_09530</name>
</gene>
<sequence length="223" mass="22984">MRAVAVLLAAGGGSRLGRGPKALLPFRGRPLVEHVAGELRAGGCSDVVIVLGAGADEVIRQCRLEDYRVVRNADWASGMGSSFRLGVAAADGAEAVLVALVDQPGVSAVLIRRLLERHRAGRVTAAAYRAEATVGENPDGGAAGHRRPAPAAGTVRPAEPRLQRGHPLVFDASLAVEAAAEAAGDAGARNYLRRHAELVDLVDCSDLGSAADVDTPADLPLLD</sequence>
<name>A0ABQ5MRB3_9MICC</name>
<keyword evidence="4" id="KW-1185">Reference proteome</keyword>
<dbReference type="InterPro" id="IPR025877">
    <property type="entry name" value="MobA-like_NTP_Trfase"/>
</dbReference>
<dbReference type="SUPFAM" id="SSF53448">
    <property type="entry name" value="Nucleotide-diphospho-sugar transferases"/>
    <property type="match status" value="1"/>
</dbReference>
<accession>A0ABQ5MRB3</accession>
<dbReference type="CDD" id="cd04182">
    <property type="entry name" value="GT_2_like_f"/>
    <property type="match status" value="1"/>
</dbReference>
<evidence type="ECO:0000313" key="3">
    <source>
        <dbReference type="EMBL" id="GLB66514.1"/>
    </source>
</evidence>
<feature type="region of interest" description="Disordered" evidence="1">
    <location>
        <begin position="134"/>
        <end position="162"/>
    </location>
</feature>
<dbReference type="Pfam" id="PF12804">
    <property type="entry name" value="NTP_transf_3"/>
    <property type="match status" value="1"/>
</dbReference>
<evidence type="ECO:0000256" key="1">
    <source>
        <dbReference type="SAM" id="MobiDB-lite"/>
    </source>
</evidence>
<feature type="domain" description="MobA-like NTP transferase" evidence="2">
    <location>
        <begin position="5"/>
        <end position="197"/>
    </location>
</feature>
<evidence type="ECO:0000259" key="2">
    <source>
        <dbReference type="Pfam" id="PF12804"/>
    </source>
</evidence>
<dbReference type="PANTHER" id="PTHR43777:SF1">
    <property type="entry name" value="MOLYBDENUM COFACTOR CYTIDYLYLTRANSFERASE"/>
    <property type="match status" value="1"/>
</dbReference>
<dbReference type="NCBIfam" id="NF045782">
    <property type="entry name" value="NicBOxredNboR"/>
    <property type="match status" value="1"/>
</dbReference>